<sequence>MESSSLLTIDSQNPWSNTDTVIAPRRNVLLIAERTGCTYRTYGIHVSDFKELIMRDEADIQHLQEDIKEGMPSLKLISLLKKSTSIRKEHNRLNLEIQKRMQDKETGDITHIDVLEEKIKKISSLNAHIQSILDSKSQLLLRLQQPFVGDYIKLEAQYHRYASVVFPLIAPLLADLNTHLENISWTKSLSFSDGKMISILRGTDARVGAHGFTCWGNSRTVFEFIRCKGDNLSWARITRLMFSISLKEKKNSSYKQELLSLYIYIARDFCKLQDFGKSQQLTMEHKNKNSVNFLKEIMSLKKNSKILFARPEQYMKVYNYNVDKNCKHYRPPPAEQSSNRVAI</sequence>
<dbReference type="PANTHER" id="PTHR16039:SF1">
    <property type="entry name" value="HAUS AUGMIN-LIKE COMPLEX SUBUNIT 2"/>
    <property type="match status" value="1"/>
</dbReference>
<dbReference type="Proteomes" id="UP001217089">
    <property type="component" value="Unassembled WGS sequence"/>
</dbReference>
<organism evidence="1 2">
    <name type="scientific">Tegillarca granosa</name>
    <name type="common">Malaysian cockle</name>
    <name type="synonym">Anadara granosa</name>
    <dbReference type="NCBI Taxonomy" id="220873"/>
    <lineage>
        <taxon>Eukaryota</taxon>
        <taxon>Metazoa</taxon>
        <taxon>Spiralia</taxon>
        <taxon>Lophotrochozoa</taxon>
        <taxon>Mollusca</taxon>
        <taxon>Bivalvia</taxon>
        <taxon>Autobranchia</taxon>
        <taxon>Pteriomorphia</taxon>
        <taxon>Arcoida</taxon>
        <taxon>Arcoidea</taxon>
        <taxon>Arcidae</taxon>
        <taxon>Tegillarca</taxon>
    </lineage>
</organism>
<dbReference type="InterPro" id="IPR026242">
    <property type="entry name" value="HAUS2_metazoa"/>
</dbReference>
<gene>
    <name evidence="1" type="ORF">KUTeg_003519</name>
</gene>
<accession>A0ABQ9FME3</accession>
<evidence type="ECO:0000313" key="2">
    <source>
        <dbReference type="Proteomes" id="UP001217089"/>
    </source>
</evidence>
<name>A0ABQ9FME3_TEGGR</name>
<comment type="caution">
    <text evidence="1">The sequence shown here is derived from an EMBL/GenBank/DDBJ whole genome shotgun (WGS) entry which is preliminary data.</text>
</comment>
<evidence type="ECO:0000313" key="1">
    <source>
        <dbReference type="EMBL" id="KAJ8318428.1"/>
    </source>
</evidence>
<dbReference type="InterPro" id="IPR028346">
    <property type="entry name" value="HAUS2"/>
</dbReference>
<protein>
    <submittedName>
        <fullName evidence="1">Uncharacterized protein</fullName>
    </submittedName>
</protein>
<dbReference type="Pfam" id="PF15003">
    <property type="entry name" value="HAUS2"/>
    <property type="match status" value="1"/>
</dbReference>
<dbReference type="EMBL" id="JARBDR010000214">
    <property type="protein sequence ID" value="KAJ8318428.1"/>
    <property type="molecule type" value="Genomic_DNA"/>
</dbReference>
<proteinExistence type="predicted"/>
<reference evidence="1 2" key="1">
    <citation type="submission" date="2022-12" db="EMBL/GenBank/DDBJ databases">
        <title>Chromosome-level genome of Tegillarca granosa.</title>
        <authorList>
            <person name="Kim J."/>
        </authorList>
    </citation>
    <scope>NUCLEOTIDE SEQUENCE [LARGE SCALE GENOMIC DNA]</scope>
    <source>
        <strain evidence="1">Teg-2019</strain>
        <tissue evidence="1">Adductor muscle</tissue>
    </source>
</reference>
<dbReference type="PRINTS" id="PR02088">
    <property type="entry name" value="HAUSAUGMINL2"/>
</dbReference>
<keyword evidence="2" id="KW-1185">Reference proteome</keyword>
<dbReference type="PANTHER" id="PTHR16039">
    <property type="entry name" value="HAUS AUGMIN-LIKE COMPLEX SUBUNIT 2"/>
    <property type="match status" value="1"/>
</dbReference>